<gene>
    <name evidence="2" type="ORF">A3840_01960</name>
</gene>
<dbReference type="Proteomes" id="UP000078389">
    <property type="component" value="Unassembled WGS sequence"/>
</dbReference>
<dbReference type="SUPFAM" id="SSF52091">
    <property type="entry name" value="SpoIIaa-like"/>
    <property type="match status" value="1"/>
</dbReference>
<dbReference type="EMBL" id="LVVY01000057">
    <property type="protein sequence ID" value="OAM80150.1"/>
    <property type="molecule type" value="Genomic_DNA"/>
</dbReference>
<organism evidence="2 3">
    <name type="scientific">Devosia elaeis</name>
    <dbReference type="NCBI Taxonomy" id="1770058"/>
    <lineage>
        <taxon>Bacteria</taxon>
        <taxon>Pseudomonadati</taxon>
        <taxon>Pseudomonadota</taxon>
        <taxon>Alphaproteobacteria</taxon>
        <taxon>Hyphomicrobiales</taxon>
        <taxon>Devosiaceae</taxon>
        <taxon>Devosia</taxon>
    </lineage>
</organism>
<sequence length="108" mass="11318">MSMTGSQDHTHVLSGDAGIKFAAEIAAGLRQALESHKTISVDSQALTTADLTTVQTLLAARASAKARGGVLTLALPLGEALRHVLDHAGFLSPTQPDRDFWTPSSDQP</sequence>
<evidence type="ECO:0000313" key="2">
    <source>
        <dbReference type="EMBL" id="OAM80150.1"/>
    </source>
</evidence>
<dbReference type="STRING" id="1770058.A3840_01960"/>
<reference evidence="2 3" key="1">
    <citation type="submission" date="2016-03" db="EMBL/GenBank/DDBJ databases">
        <title>Genome sequencing of Devosia sp. S37.</title>
        <authorList>
            <person name="Mohd Nor M."/>
        </authorList>
    </citation>
    <scope>NUCLEOTIDE SEQUENCE [LARGE SCALE GENOMIC DNA]</scope>
    <source>
        <strain evidence="2 3">S37</strain>
    </source>
</reference>
<name>A0A178I3C7_9HYPH</name>
<dbReference type="AlphaFoldDB" id="A0A178I3C7"/>
<evidence type="ECO:0000259" key="1">
    <source>
        <dbReference type="Pfam" id="PF13466"/>
    </source>
</evidence>
<dbReference type="Gene3D" id="3.30.750.24">
    <property type="entry name" value="STAS domain"/>
    <property type="match status" value="1"/>
</dbReference>
<dbReference type="OrthoDB" id="7950580at2"/>
<feature type="domain" description="MlaB-like STAS" evidence="1">
    <location>
        <begin position="12"/>
        <end position="89"/>
    </location>
</feature>
<proteinExistence type="predicted"/>
<accession>A0A178I3C7</accession>
<evidence type="ECO:0000313" key="3">
    <source>
        <dbReference type="Proteomes" id="UP000078389"/>
    </source>
</evidence>
<dbReference type="InterPro" id="IPR058548">
    <property type="entry name" value="MlaB-like_STAS"/>
</dbReference>
<comment type="caution">
    <text evidence="2">The sequence shown here is derived from an EMBL/GenBank/DDBJ whole genome shotgun (WGS) entry which is preliminary data.</text>
</comment>
<dbReference type="Pfam" id="PF13466">
    <property type="entry name" value="STAS_2"/>
    <property type="match status" value="1"/>
</dbReference>
<dbReference type="InterPro" id="IPR036513">
    <property type="entry name" value="STAS_dom_sf"/>
</dbReference>
<protein>
    <recommendedName>
        <fullName evidence="1">MlaB-like STAS domain-containing protein</fullName>
    </recommendedName>
</protein>
<keyword evidence="3" id="KW-1185">Reference proteome</keyword>